<evidence type="ECO:0000313" key="2">
    <source>
        <dbReference type="EMBL" id="VAX32720.1"/>
    </source>
</evidence>
<gene>
    <name evidence="2" type="ORF">MNBD_NITROSPIRAE01-516</name>
</gene>
<dbReference type="InterPro" id="IPR003795">
    <property type="entry name" value="DUF192"/>
</dbReference>
<dbReference type="PANTHER" id="PTHR37953:SF1">
    <property type="entry name" value="UPF0127 PROTEIN MJ1496"/>
    <property type="match status" value="1"/>
</dbReference>
<organism evidence="2">
    <name type="scientific">hydrothermal vent metagenome</name>
    <dbReference type="NCBI Taxonomy" id="652676"/>
    <lineage>
        <taxon>unclassified sequences</taxon>
        <taxon>metagenomes</taxon>
        <taxon>ecological metagenomes</taxon>
    </lineage>
</organism>
<reference evidence="2" key="1">
    <citation type="submission" date="2018-06" db="EMBL/GenBank/DDBJ databases">
        <authorList>
            <person name="Zhirakovskaya E."/>
        </authorList>
    </citation>
    <scope>NUCLEOTIDE SEQUENCE</scope>
</reference>
<dbReference type="InterPro" id="IPR038695">
    <property type="entry name" value="Saro_0823-like_sf"/>
</dbReference>
<dbReference type="PANTHER" id="PTHR37953">
    <property type="entry name" value="UPF0127 PROTEIN MJ1496"/>
    <property type="match status" value="1"/>
</dbReference>
<feature type="transmembrane region" description="Helical" evidence="1">
    <location>
        <begin position="30"/>
        <end position="48"/>
    </location>
</feature>
<protein>
    <recommendedName>
        <fullName evidence="3">DUF192 domain-containing protein</fullName>
    </recommendedName>
</protein>
<sequence length="171" mass="19045">MLREKNALLKQSDKLTAECPFSKIKDMKRAGIAFIVVFVLGLSAYAILSSDDQVLRFPSGTVIVAEVANTPETREKGLMFRENLPKGGGLLFIFETEKPYQFWMKNCKFPIDIIWINTAKKVVHIAKDTPPCTGDPCPTYGPKNAAALYVLEVAAGFSEKEKIKLGTRIQF</sequence>
<keyword evidence="1" id="KW-1133">Transmembrane helix</keyword>
<keyword evidence="1" id="KW-0812">Transmembrane</keyword>
<accession>A0A3B1DCY0</accession>
<dbReference type="AlphaFoldDB" id="A0A3B1DCY0"/>
<keyword evidence="1" id="KW-0472">Membrane</keyword>
<evidence type="ECO:0000256" key="1">
    <source>
        <dbReference type="SAM" id="Phobius"/>
    </source>
</evidence>
<dbReference type="EMBL" id="UOGF01000095">
    <property type="protein sequence ID" value="VAX32720.1"/>
    <property type="molecule type" value="Genomic_DNA"/>
</dbReference>
<dbReference type="Pfam" id="PF02643">
    <property type="entry name" value="DUF192"/>
    <property type="match status" value="1"/>
</dbReference>
<proteinExistence type="predicted"/>
<evidence type="ECO:0008006" key="3">
    <source>
        <dbReference type="Google" id="ProtNLM"/>
    </source>
</evidence>
<name>A0A3B1DCY0_9ZZZZ</name>
<dbReference type="Gene3D" id="2.60.120.1140">
    <property type="entry name" value="Protein of unknown function DUF192"/>
    <property type="match status" value="1"/>
</dbReference>